<dbReference type="RefSeq" id="WP_168059489.1">
    <property type="nucleotide sequence ID" value="NZ_VTOW01000002.1"/>
</dbReference>
<dbReference type="InterPro" id="IPR022572">
    <property type="entry name" value="DNA_rep/recomb_RecO_N"/>
</dbReference>
<evidence type="ECO:0000313" key="9">
    <source>
        <dbReference type="EMBL" id="NKE71134.1"/>
    </source>
</evidence>
<dbReference type="Pfam" id="PF11967">
    <property type="entry name" value="RecO_N"/>
    <property type="match status" value="1"/>
</dbReference>
<dbReference type="InterPro" id="IPR003717">
    <property type="entry name" value="RecO"/>
</dbReference>
<dbReference type="Proteomes" id="UP000534783">
    <property type="component" value="Unassembled WGS sequence"/>
</dbReference>
<keyword evidence="5 7" id="KW-0234">DNA repair</keyword>
<dbReference type="InterPro" id="IPR037278">
    <property type="entry name" value="ARFGAP/RecO"/>
</dbReference>
<gene>
    <name evidence="7 9" type="primary">recO</name>
    <name evidence="9" type="ORF">MNODULE_10340</name>
</gene>
<comment type="caution">
    <text evidence="9">The sequence shown here is derived from an EMBL/GenBank/DDBJ whole genome shotgun (WGS) entry which is preliminary data.</text>
</comment>
<reference evidence="9 10" key="1">
    <citation type="journal article" date="2020" name="Nature">
        <title>Bacterial chemolithoautotrophy via manganese oxidation.</title>
        <authorList>
            <person name="Yu H."/>
            <person name="Leadbetter J.R."/>
        </authorList>
    </citation>
    <scope>NUCLEOTIDE SEQUENCE [LARGE SCALE GENOMIC DNA]</scope>
    <source>
        <strain evidence="9 10">Mn-1</strain>
    </source>
</reference>
<protein>
    <recommendedName>
        <fullName evidence="2 7">DNA repair protein RecO</fullName>
    </recommendedName>
    <alternativeName>
        <fullName evidence="6 7">Recombination protein O</fullName>
    </alternativeName>
</protein>
<dbReference type="PANTHER" id="PTHR33991:SF1">
    <property type="entry name" value="DNA REPAIR PROTEIN RECO"/>
    <property type="match status" value="1"/>
</dbReference>
<evidence type="ECO:0000256" key="2">
    <source>
        <dbReference type="ARBA" id="ARBA00021310"/>
    </source>
</evidence>
<dbReference type="NCBIfam" id="TIGR00613">
    <property type="entry name" value="reco"/>
    <property type="match status" value="1"/>
</dbReference>
<evidence type="ECO:0000259" key="8">
    <source>
        <dbReference type="Pfam" id="PF11967"/>
    </source>
</evidence>
<dbReference type="SUPFAM" id="SSF50249">
    <property type="entry name" value="Nucleic acid-binding proteins"/>
    <property type="match status" value="1"/>
</dbReference>
<dbReference type="Gene3D" id="6.20.220.20">
    <property type="entry name" value="Recombination protein O, zinc-binding domain"/>
    <property type="match status" value="1"/>
</dbReference>
<keyword evidence="4 7" id="KW-0233">DNA recombination</keyword>
<feature type="domain" description="DNA replication/recombination mediator RecO N-terminal" evidence="8">
    <location>
        <begin position="1"/>
        <end position="81"/>
    </location>
</feature>
<dbReference type="Gene3D" id="2.40.50.140">
    <property type="entry name" value="Nucleic acid-binding proteins"/>
    <property type="match status" value="1"/>
</dbReference>
<evidence type="ECO:0000313" key="10">
    <source>
        <dbReference type="Proteomes" id="UP000534783"/>
    </source>
</evidence>
<keyword evidence="3 7" id="KW-0227">DNA damage</keyword>
<dbReference type="GO" id="GO:0006310">
    <property type="term" value="P:DNA recombination"/>
    <property type="evidence" value="ECO:0007669"/>
    <property type="project" value="UniProtKB-UniRule"/>
</dbReference>
<dbReference type="EMBL" id="VTOW01000002">
    <property type="protein sequence ID" value="NKE71134.1"/>
    <property type="molecule type" value="Genomic_DNA"/>
</dbReference>
<evidence type="ECO:0000256" key="7">
    <source>
        <dbReference type="HAMAP-Rule" id="MF_00201"/>
    </source>
</evidence>
<dbReference type="GO" id="GO:0043590">
    <property type="term" value="C:bacterial nucleoid"/>
    <property type="evidence" value="ECO:0007669"/>
    <property type="project" value="TreeGrafter"/>
</dbReference>
<dbReference type="HAMAP" id="MF_00201">
    <property type="entry name" value="RecO"/>
    <property type="match status" value="1"/>
</dbReference>
<proteinExistence type="inferred from homology"/>
<comment type="similarity">
    <text evidence="1 7">Belongs to the RecO family.</text>
</comment>
<name>A0A7X6DQ18_9BACT</name>
<evidence type="ECO:0000256" key="5">
    <source>
        <dbReference type="ARBA" id="ARBA00023204"/>
    </source>
</evidence>
<evidence type="ECO:0000256" key="6">
    <source>
        <dbReference type="ARBA" id="ARBA00033409"/>
    </source>
</evidence>
<dbReference type="InterPro" id="IPR042242">
    <property type="entry name" value="RecO_C"/>
</dbReference>
<evidence type="ECO:0000256" key="3">
    <source>
        <dbReference type="ARBA" id="ARBA00022763"/>
    </source>
</evidence>
<dbReference type="GO" id="GO:0006302">
    <property type="term" value="P:double-strand break repair"/>
    <property type="evidence" value="ECO:0007669"/>
    <property type="project" value="TreeGrafter"/>
</dbReference>
<evidence type="ECO:0000256" key="1">
    <source>
        <dbReference type="ARBA" id="ARBA00007452"/>
    </source>
</evidence>
<dbReference type="AlphaFoldDB" id="A0A7X6DQ18"/>
<dbReference type="PANTHER" id="PTHR33991">
    <property type="entry name" value="DNA REPAIR PROTEIN RECO"/>
    <property type="match status" value="1"/>
</dbReference>
<keyword evidence="10" id="KW-1185">Reference proteome</keyword>
<dbReference type="InterPro" id="IPR012340">
    <property type="entry name" value="NA-bd_OB-fold"/>
</dbReference>
<sequence>MSLLTTPAIVLGSIKLGEADKLVTFFTAKKGKLKGVAKGARRVKSRFGASLEPFTHCNLVVFEKPGDKLARVNQSDIVHSFQKLRENWGEIHLASHMAHLVQRMTPEGEQNLLVYRLLLEGLTFLERGADPELSTLLFVVRLVSFSGYQPRWDRCLKCHRPMGERIYFSPADGGTVCTQCAHGPLATISQGTLAFLRASQKMDYTVAHRLKPSPAMRSEIRTIFGQHMTYITGMPAPAWAAEAPSAPSRS</sequence>
<accession>A0A7X6DQ18</accession>
<dbReference type="Pfam" id="PF02565">
    <property type="entry name" value="RecO_C"/>
    <property type="match status" value="1"/>
</dbReference>
<dbReference type="SUPFAM" id="SSF57863">
    <property type="entry name" value="ArfGap/RecO-like zinc finger"/>
    <property type="match status" value="1"/>
</dbReference>
<evidence type="ECO:0000256" key="4">
    <source>
        <dbReference type="ARBA" id="ARBA00023172"/>
    </source>
</evidence>
<comment type="function">
    <text evidence="7">Involved in DNA repair and RecF pathway recombination.</text>
</comment>
<organism evidence="9 10">
    <name type="scientific">Candidatus Manganitrophus noduliformans</name>
    <dbReference type="NCBI Taxonomy" id="2606439"/>
    <lineage>
        <taxon>Bacteria</taxon>
        <taxon>Pseudomonadati</taxon>
        <taxon>Nitrospirota</taxon>
        <taxon>Nitrospiria</taxon>
        <taxon>Candidatus Troglogloeales</taxon>
        <taxon>Candidatus Manganitrophaceae</taxon>
        <taxon>Candidatus Manganitrophus</taxon>
    </lineage>
</organism>
<dbReference type="Gene3D" id="1.20.1440.120">
    <property type="entry name" value="Recombination protein O, C-terminal domain"/>
    <property type="match status" value="1"/>
</dbReference>